<dbReference type="InterPro" id="IPR018303">
    <property type="entry name" value="ATPase_P-typ_P_site"/>
</dbReference>
<dbReference type="PROSITE" id="PS00154">
    <property type="entry name" value="ATPASE_E1_E2"/>
    <property type="match status" value="1"/>
</dbReference>
<dbReference type="InterPro" id="IPR023214">
    <property type="entry name" value="HAD_sf"/>
</dbReference>
<name>E2ANL9_CAMFO</name>
<keyword evidence="2" id="KW-0812">Transmembrane</keyword>
<keyword evidence="3" id="KW-0547">Nucleotide-binding</keyword>
<keyword evidence="4" id="KW-0067">ATP-binding</keyword>
<dbReference type="InterPro" id="IPR023298">
    <property type="entry name" value="ATPase_P-typ_TM_dom_sf"/>
</dbReference>
<dbReference type="Gene3D" id="3.40.50.1000">
    <property type="entry name" value="HAD superfamily/HAD-like"/>
    <property type="match status" value="1"/>
</dbReference>
<dbReference type="AlphaFoldDB" id="E2ANL9"/>
<feature type="non-terminal residue" evidence="8">
    <location>
        <position position="1"/>
    </location>
</feature>
<keyword evidence="5" id="KW-1278">Translocase</keyword>
<sequence>IAVALAVAAIPEGLPAVITTCLALGTRRMAKKNAIVRSLPSVETLGCTSVICSDKTGTLTTNQMSV</sequence>
<dbReference type="OrthoDB" id="3352408at2759"/>
<keyword evidence="7" id="KW-0472">Membrane</keyword>
<evidence type="ECO:0000313" key="8">
    <source>
        <dbReference type="EMBL" id="EFN64965.1"/>
    </source>
</evidence>
<dbReference type="InParanoid" id="E2ANL9"/>
<evidence type="ECO:0000256" key="6">
    <source>
        <dbReference type="ARBA" id="ARBA00022989"/>
    </source>
</evidence>
<proteinExistence type="predicted"/>
<protein>
    <submittedName>
        <fullName evidence="8">Calcium-transporting ATPase sarcoplasmic/endoplasmic reticulum type</fullName>
    </submittedName>
</protein>
<dbReference type="InterPro" id="IPR001757">
    <property type="entry name" value="P_typ_ATPase"/>
</dbReference>
<evidence type="ECO:0000256" key="3">
    <source>
        <dbReference type="ARBA" id="ARBA00022741"/>
    </source>
</evidence>
<dbReference type="GO" id="GO:0016887">
    <property type="term" value="F:ATP hydrolysis activity"/>
    <property type="evidence" value="ECO:0007669"/>
    <property type="project" value="InterPro"/>
</dbReference>
<dbReference type="SUPFAM" id="SSF81665">
    <property type="entry name" value="Calcium ATPase, transmembrane domain M"/>
    <property type="match status" value="1"/>
</dbReference>
<dbReference type="PANTHER" id="PTHR42861">
    <property type="entry name" value="CALCIUM-TRANSPORTING ATPASE"/>
    <property type="match status" value="1"/>
</dbReference>
<feature type="non-terminal residue" evidence="8">
    <location>
        <position position="66"/>
    </location>
</feature>
<evidence type="ECO:0000256" key="5">
    <source>
        <dbReference type="ARBA" id="ARBA00022967"/>
    </source>
</evidence>
<evidence type="ECO:0000256" key="2">
    <source>
        <dbReference type="ARBA" id="ARBA00022692"/>
    </source>
</evidence>
<dbReference type="NCBIfam" id="TIGR01494">
    <property type="entry name" value="ATPase_P-type"/>
    <property type="match status" value="1"/>
</dbReference>
<gene>
    <name evidence="8" type="ORF">EAG_14440</name>
</gene>
<dbReference type="FunFam" id="3.40.50.1000:FF:000001">
    <property type="entry name" value="Phospholipid-transporting ATPase IC"/>
    <property type="match status" value="1"/>
</dbReference>
<keyword evidence="9" id="KW-1185">Reference proteome</keyword>
<reference evidence="8 9" key="1">
    <citation type="journal article" date="2010" name="Science">
        <title>Genomic comparison of the ants Camponotus floridanus and Harpegnathos saltator.</title>
        <authorList>
            <person name="Bonasio R."/>
            <person name="Zhang G."/>
            <person name="Ye C."/>
            <person name="Mutti N.S."/>
            <person name="Fang X."/>
            <person name="Qin N."/>
            <person name="Donahue G."/>
            <person name="Yang P."/>
            <person name="Li Q."/>
            <person name="Li C."/>
            <person name="Zhang P."/>
            <person name="Huang Z."/>
            <person name="Berger S.L."/>
            <person name="Reinberg D."/>
            <person name="Wang J."/>
            <person name="Liebig J."/>
        </authorList>
    </citation>
    <scope>NUCLEOTIDE SEQUENCE [LARGE SCALE GENOMIC DNA]</scope>
    <source>
        <strain evidence="9">C129</strain>
    </source>
</reference>
<accession>E2ANL9</accession>
<organism evidence="9">
    <name type="scientific">Camponotus floridanus</name>
    <name type="common">Florida carpenter ant</name>
    <dbReference type="NCBI Taxonomy" id="104421"/>
    <lineage>
        <taxon>Eukaryota</taxon>
        <taxon>Metazoa</taxon>
        <taxon>Ecdysozoa</taxon>
        <taxon>Arthropoda</taxon>
        <taxon>Hexapoda</taxon>
        <taxon>Insecta</taxon>
        <taxon>Pterygota</taxon>
        <taxon>Neoptera</taxon>
        <taxon>Endopterygota</taxon>
        <taxon>Hymenoptera</taxon>
        <taxon>Apocrita</taxon>
        <taxon>Aculeata</taxon>
        <taxon>Formicoidea</taxon>
        <taxon>Formicidae</taxon>
        <taxon>Formicinae</taxon>
        <taxon>Camponotus</taxon>
    </lineage>
</organism>
<evidence type="ECO:0000256" key="7">
    <source>
        <dbReference type="ARBA" id="ARBA00023136"/>
    </source>
</evidence>
<comment type="subcellular location">
    <subcellularLocation>
        <location evidence="1">Membrane</location>
        <topology evidence="1">Multi-pass membrane protein</topology>
    </subcellularLocation>
</comment>
<dbReference type="SUPFAM" id="SSF56784">
    <property type="entry name" value="HAD-like"/>
    <property type="match status" value="1"/>
</dbReference>
<dbReference type="InterPro" id="IPR036412">
    <property type="entry name" value="HAD-like_sf"/>
</dbReference>
<dbReference type="GO" id="GO:0016020">
    <property type="term" value="C:membrane"/>
    <property type="evidence" value="ECO:0007669"/>
    <property type="project" value="UniProtKB-SubCell"/>
</dbReference>
<evidence type="ECO:0000256" key="4">
    <source>
        <dbReference type="ARBA" id="ARBA00022840"/>
    </source>
</evidence>
<keyword evidence="6" id="KW-1133">Transmembrane helix</keyword>
<dbReference type="GO" id="GO:0005524">
    <property type="term" value="F:ATP binding"/>
    <property type="evidence" value="ECO:0007669"/>
    <property type="project" value="UniProtKB-KW"/>
</dbReference>
<dbReference type="Gene3D" id="1.20.1110.10">
    <property type="entry name" value="Calcium-transporting ATPase, transmembrane domain"/>
    <property type="match status" value="1"/>
</dbReference>
<dbReference type="GO" id="GO:0005388">
    <property type="term" value="F:P-type calcium transporter activity"/>
    <property type="evidence" value="ECO:0007669"/>
    <property type="project" value="UniProtKB-EC"/>
</dbReference>
<evidence type="ECO:0000313" key="9">
    <source>
        <dbReference type="Proteomes" id="UP000000311"/>
    </source>
</evidence>
<dbReference type="Proteomes" id="UP000000311">
    <property type="component" value="Unassembled WGS sequence"/>
</dbReference>
<evidence type="ECO:0000256" key="1">
    <source>
        <dbReference type="ARBA" id="ARBA00004141"/>
    </source>
</evidence>
<dbReference type="STRING" id="104421.E2ANL9"/>
<dbReference type="EMBL" id="GL441256">
    <property type="protein sequence ID" value="EFN64965.1"/>
    <property type="molecule type" value="Genomic_DNA"/>
</dbReference>